<evidence type="ECO:0000313" key="1">
    <source>
        <dbReference type="EMBL" id="MEQ2167365.1"/>
    </source>
</evidence>
<gene>
    <name evidence="1" type="ORF">GOODEAATRI_003432</name>
</gene>
<dbReference type="Proteomes" id="UP001476798">
    <property type="component" value="Unassembled WGS sequence"/>
</dbReference>
<proteinExistence type="predicted"/>
<dbReference type="EMBL" id="JAHRIO010030118">
    <property type="protein sequence ID" value="MEQ2167365.1"/>
    <property type="molecule type" value="Genomic_DNA"/>
</dbReference>
<sequence>MAAELGPMGPDLGTQKAMAVLTGHCSRMGYPVGRTLSILAGVFLAVAAGVFPRVSRVQQVVEGQVRNRQALPAHESSPQQLDQAPPDGLQQGAQVVAQQQRLELEAEVSLWPVLVWMAEAQKAEVIRVIGHDDSRRTNFGYIVLNVRLHVRPKEAITYQRHCAVNTLMAHVIVQLFKYRLFVMVWQN</sequence>
<evidence type="ECO:0000313" key="2">
    <source>
        <dbReference type="Proteomes" id="UP001476798"/>
    </source>
</evidence>
<name>A0ABV0N7I7_9TELE</name>
<keyword evidence="2" id="KW-1185">Reference proteome</keyword>
<reference evidence="1 2" key="1">
    <citation type="submission" date="2021-06" db="EMBL/GenBank/DDBJ databases">
        <authorList>
            <person name="Palmer J.M."/>
        </authorList>
    </citation>
    <scope>NUCLEOTIDE SEQUENCE [LARGE SCALE GENOMIC DNA]</scope>
    <source>
        <strain evidence="1 2">GA_2019</strain>
        <tissue evidence="1">Muscle</tissue>
    </source>
</reference>
<organism evidence="1 2">
    <name type="scientific">Goodea atripinnis</name>
    <dbReference type="NCBI Taxonomy" id="208336"/>
    <lineage>
        <taxon>Eukaryota</taxon>
        <taxon>Metazoa</taxon>
        <taxon>Chordata</taxon>
        <taxon>Craniata</taxon>
        <taxon>Vertebrata</taxon>
        <taxon>Euteleostomi</taxon>
        <taxon>Actinopterygii</taxon>
        <taxon>Neopterygii</taxon>
        <taxon>Teleostei</taxon>
        <taxon>Neoteleostei</taxon>
        <taxon>Acanthomorphata</taxon>
        <taxon>Ovalentaria</taxon>
        <taxon>Atherinomorphae</taxon>
        <taxon>Cyprinodontiformes</taxon>
        <taxon>Goodeidae</taxon>
        <taxon>Goodea</taxon>
    </lineage>
</organism>
<comment type="caution">
    <text evidence="1">The sequence shown here is derived from an EMBL/GenBank/DDBJ whole genome shotgun (WGS) entry which is preliminary data.</text>
</comment>
<protein>
    <submittedName>
        <fullName evidence="1">Uncharacterized protein</fullName>
    </submittedName>
</protein>
<accession>A0ABV0N7I7</accession>